<dbReference type="Proteomes" id="UP001055879">
    <property type="component" value="Linkage Group LG03"/>
</dbReference>
<keyword evidence="2" id="KW-1185">Reference proteome</keyword>
<protein>
    <submittedName>
        <fullName evidence="1">Uncharacterized protein</fullName>
    </submittedName>
</protein>
<gene>
    <name evidence="1" type="ORF">L6452_12574</name>
</gene>
<evidence type="ECO:0000313" key="1">
    <source>
        <dbReference type="EMBL" id="KAI3749041.1"/>
    </source>
</evidence>
<reference evidence="2" key="1">
    <citation type="journal article" date="2022" name="Mol. Ecol. Resour.">
        <title>The genomes of chicory, endive, great burdock and yacon provide insights into Asteraceae palaeo-polyploidization history and plant inulin production.</title>
        <authorList>
            <person name="Fan W."/>
            <person name="Wang S."/>
            <person name="Wang H."/>
            <person name="Wang A."/>
            <person name="Jiang F."/>
            <person name="Liu H."/>
            <person name="Zhao H."/>
            <person name="Xu D."/>
            <person name="Zhang Y."/>
        </authorList>
    </citation>
    <scope>NUCLEOTIDE SEQUENCE [LARGE SCALE GENOMIC DNA]</scope>
    <source>
        <strain evidence="2">cv. Niubang</strain>
    </source>
</reference>
<reference evidence="1 2" key="2">
    <citation type="journal article" date="2022" name="Mol. Ecol. Resour.">
        <title>The genomes of chicory, endive, great burdock and yacon provide insights into Asteraceae paleo-polyploidization history and plant inulin production.</title>
        <authorList>
            <person name="Fan W."/>
            <person name="Wang S."/>
            <person name="Wang H."/>
            <person name="Wang A."/>
            <person name="Jiang F."/>
            <person name="Liu H."/>
            <person name="Zhao H."/>
            <person name="Xu D."/>
            <person name="Zhang Y."/>
        </authorList>
    </citation>
    <scope>NUCLEOTIDE SEQUENCE [LARGE SCALE GENOMIC DNA]</scope>
    <source>
        <strain evidence="2">cv. Niubang</strain>
    </source>
</reference>
<organism evidence="1 2">
    <name type="scientific">Arctium lappa</name>
    <name type="common">Greater burdock</name>
    <name type="synonym">Lappa major</name>
    <dbReference type="NCBI Taxonomy" id="4217"/>
    <lineage>
        <taxon>Eukaryota</taxon>
        <taxon>Viridiplantae</taxon>
        <taxon>Streptophyta</taxon>
        <taxon>Embryophyta</taxon>
        <taxon>Tracheophyta</taxon>
        <taxon>Spermatophyta</taxon>
        <taxon>Magnoliopsida</taxon>
        <taxon>eudicotyledons</taxon>
        <taxon>Gunneridae</taxon>
        <taxon>Pentapetalae</taxon>
        <taxon>asterids</taxon>
        <taxon>campanulids</taxon>
        <taxon>Asterales</taxon>
        <taxon>Asteraceae</taxon>
        <taxon>Carduoideae</taxon>
        <taxon>Cardueae</taxon>
        <taxon>Arctiinae</taxon>
        <taxon>Arctium</taxon>
    </lineage>
</organism>
<accession>A0ACB9DRE2</accession>
<comment type="caution">
    <text evidence="1">The sequence shown here is derived from an EMBL/GenBank/DDBJ whole genome shotgun (WGS) entry which is preliminary data.</text>
</comment>
<evidence type="ECO:0000313" key="2">
    <source>
        <dbReference type="Proteomes" id="UP001055879"/>
    </source>
</evidence>
<name>A0ACB9DRE2_ARCLA</name>
<proteinExistence type="predicted"/>
<sequence>MMVKLTIIGRLNDGLPISQGPIYAAEDDDVTTIYKQHAELLLHEISTAALPPSATTILLHRHCFNYMVRNGICFITLCEASYPRRLAFYYLQDLQKEFDKVDPEFVQHVTEPYSFVKFDNVICNIRRQYIDTRTQANLSKLNANHKQELDVHTEQMSIVFERKRKSDLLERMMRAHKSTSPVWGSNTLQVIAVKWIPIAIIFIVVFILVTSLFF</sequence>
<dbReference type="EMBL" id="CM042049">
    <property type="protein sequence ID" value="KAI3749041.1"/>
    <property type="molecule type" value="Genomic_DNA"/>
</dbReference>